<proteinExistence type="predicted"/>
<protein>
    <recommendedName>
        <fullName evidence="4">SF3 helicase domain-containing protein</fullName>
    </recommendedName>
</protein>
<dbReference type="Pfam" id="PF08706">
    <property type="entry name" value="D5_N"/>
    <property type="match status" value="1"/>
</dbReference>
<reference evidence="5" key="1">
    <citation type="journal article" date="2020" name="Nature">
        <title>Giant virus diversity and host interactions through global metagenomics.</title>
        <authorList>
            <person name="Schulz F."/>
            <person name="Roux S."/>
            <person name="Paez-Espino D."/>
            <person name="Jungbluth S."/>
            <person name="Walsh D.A."/>
            <person name="Denef V.J."/>
            <person name="McMahon K.D."/>
            <person name="Konstantinidis K.T."/>
            <person name="Eloe-Fadrosh E.A."/>
            <person name="Kyrpides N.C."/>
            <person name="Woyke T."/>
        </authorList>
    </citation>
    <scope>NUCLEOTIDE SEQUENCE</scope>
    <source>
        <strain evidence="5">GVMAG-M-3300023184-18</strain>
    </source>
</reference>
<dbReference type="InterPro" id="IPR014819">
    <property type="entry name" value="PriCT_2"/>
</dbReference>
<evidence type="ECO:0000259" key="4">
    <source>
        <dbReference type="PROSITE" id="PS51206"/>
    </source>
</evidence>
<organism evidence="5">
    <name type="scientific">viral metagenome</name>
    <dbReference type="NCBI Taxonomy" id="1070528"/>
    <lineage>
        <taxon>unclassified sequences</taxon>
        <taxon>metagenomes</taxon>
        <taxon>organismal metagenomes</taxon>
    </lineage>
</organism>
<evidence type="ECO:0000313" key="5">
    <source>
        <dbReference type="EMBL" id="QHT87046.1"/>
    </source>
</evidence>
<dbReference type="GO" id="GO:0016817">
    <property type="term" value="F:hydrolase activity, acting on acid anhydrides"/>
    <property type="evidence" value="ECO:0007669"/>
    <property type="project" value="InterPro"/>
</dbReference>
<dbReference type="Gene3D" id="3.40.50.300">
    <property type="entry name" value="P-loop containing nucleotide triphosphate hydrolases"/>
    <property type="match status" value="1"/>
</dbReference>
<keyword evidence="3" id="KW-0067">ATP-binding</keyword>
<dbReference type="PANTHER" id="PTHR35372">
    <property type="entry name" value="ATP BINDING PROTEIN-RELATED"/>
    <property type="match status" value="1"/>
</dbReference>
<sequence length="966" mass="111936">MAMAKASVSATYTFASYLLSLYIKQDEKCTHTRLKNVELGIKGGAYLIPDSELEEFYKKYYNHAFVEGKQEYLTEIQLHDAGPILVDFDFKYDVCVEERQHTKDHVVDMVLLYVNTLKKLLKIDAGVEVPIFVFEKTTVNCKTELTKDGIHMIIGIHMERKQQMYLRSLILLELSSVWSDLPVTNSWEDIIDNSITSGKTGWQLYNSRKPGCKSYLLKYHFILKLNKSKRTVGSPLTSPAVEEGLQGNYVPLLEWEFSEKKASEFKFEKDFKLLTARYRGHQSFQLLDEYVPKIEEMFKTKKVAPATSASSSRVSIIMASSLSLSTIDYNSIANLGQLEASVKLIMDNLEPREYDIQETHKFTMSLSEKHYGPYEKWIQVGWALKNTSEKLFLTWMLFSSNSDKFSYDKIGELYKQWQKFRTGKSELSKRSIMFWSKQDNPSEYKKISEETVDYYIDQTLITHVGKTKITEASDVDLANVLFHLFKGRFVCVSIKHNAWFEFKDHRWSECDSGTSLRLLISTEMLSIYSERSMKLLDSLNEYDSTSEQFKNIQERSKRMTEVCSQLKSTSVKNNVLREVREMFYDKDFIEKMDSKTHLMGFNNGVIDFKEKIFRPGQPYDFISKCTDIDFLETYATGCNEYETIEREITAFMEQLFPSPELRAYMWEHLASCLIGVNRDQTFNIYNGCGSNGKSKLVELMSHCFGEYKGTVPITLITEKRNKIGGTASEIAQLKGVRYAVMNEPSKGDRINEGPLKELTGGDPVQARALYQEMITFVPQFKLVVCTNVMFDVKSNDNGTWRRICKVDFESLFCEEPKFDDPDMPYQFMIDKRLDEKLEGWAPVFMAMLVQKAYETGGTVATCEKIKLSSNKYRNSQDYLSEFIRDKIKVCPGINDKTGKAFDVKRDELNQEFKDWYTKNYDKNVPKVQELHEYMDKKFKKIAKGGWSGCKVIYPNDEEDEEFDDLI</sequence>
<dbReference type="Pfam" id="PF23162">
    <property type="entry name" value="AEP_C962R"/>
    <property type="match status" value="1"/>
</dbReference>
<evidence type="ECO:0000256" key="3">
    <source>
        <dbReference type="ARBA" id="ARBA00022840"/>
    </source>
</evidence>
<dbReference type="PROSITE" id="PS51206">
    <property type="entry name" value="SF3_HELICASE_1"/>
    <property type="match status" value="1"/>
</dbReference>
<dbReference type="NCBIfam" id="TIGR01613">
    <property type="entry name" value="primase_Cterm"/>
    <property type="match status" value="1"/>
</dbReference>
<dbReference type="EMBL" id="MN740080">
    <property type="protein sequence ID" value="QHT87046.1"/>
    <property type="molecule type" value="Genomic_DNA"/>
</dbReference>
<dbReference type="InterPro" id="IPR006500">
    <property type="entry name" value="Helicase_put_C_phage/plasmid"/>
</dbReference>
<evidence type="ECO:0000256" key="1">
    <source>
        <dbReference type="ARBA" id="ARBA00022741"/>
    </source>
</evidence>
<evidence type="ECO:0000256" key="2">
    <source>
        <dbReference type="ARBA" id="ARBA00022801"/>
    </source>
</evidence>
<keyword evidence="1" id="KW-0547">Nucleotide-binding</keyword>
<dbReference type="InterPro" id="IPR051620">
    <property type="entry name" value="ORF904-like_C"/>
</dbReference>
<dbReference type="InterPro" id="IPR014818">
    <property type="entry name" value="Phage/plasmid_primase_P4_C"/>
</dbReference>
<dbReference type="InterPro" id="IPR027417">
    <property type="entry name" value="P-loop_NTPase"/>
</dbReference>
<dbReference type="AlphaFoldDB" id="A0A6C0I3W4"/>
<dbReference type="InterPro" id="IPR014015">
    <property type="entry name" value="Helicase_SF3_DNA-vir"/>
</dbReference>
<accession>A0A6C0I3W4</accession>
<dbReference type="PANTHER" id="PTHR35372:SF2">
    <property type="entry name" value="SF3 HELICASE DOMAIN-CONTAINING PROTEIN"/>
    <property type="match status" value="1"/>
</dbReference>
<dbReference type="GO" id="GO:0005524">
    <property type="term" value="F:ATP binding"/>
    <property type="evidence" value="ECO:0007669"/>
    <property type="project" value="UniProtKB-KW"/>
</dbReference>
<dbReference type="InterPro" id="IPR056443">
    <property type="entry name" value="AEP_C962R"/>
</dbReference>
<name>A0A6C0I3W4_9ZZZZ</name>
<dbReference type="InterPro" id="IPR045455">
    <property type="entry name" value="NrS-1_pol-like_helicase"/>
</dbReference>
<feature type="domain" description="SF3 helicase" evidence="4">
    <location>
        <begin position="660"/>
        <end position="821"/>
    </location>
</feature>
<dbReference type="Pfam" id="PF19263">
    <property type="entry name" value="DUF5906"/>
    <property type="match status" value="1"/>
</dbReference>
<dbReference type="Pfam" id="PF08707">
    <property type="entry name" value="PriCT_2"/>
    <property type="match status" value="1"/>
</dbReference>
<keyword evidence="2" id="KW-0378">Hydrolase</keyword>